<dbReference type="GeneID" id="39872968"/>
<dbReference type="VEuPathDB" id="PiroplasmaDB:BOVATA_006910"/>
<sequence>MGGDLKMDLRTVREEIMKGINDVIRQLGVLNLDEKVKEDLKIDDKSNGLVKDEFNKLEQAKQKFETDTNPIKDKLREMDTLFDTHIQQPLDELVGAVDEAIGELGGKFDSNGTVNSIQEIFGHIKGKVAAIIVGNKNGKKTGLQAVVDKVKRLAEGFNGMDRDHYNFSHKVEGWIVNTILKKDPIKAFIDKYVTDNNGRISHPYDKQKNENGTQSYTELNKHIALVFKDKLKTENQTAADAVRDGCDAFVKELGKKLQVSNVEQFESAAEMLVKQIVQGINDAVKNRNQSSGYEDRHLTSAVQLTLKQLPVVVSRVAGELGSFALSEQAWGNPKIASIADNLDDALKVANALDKQLTTATTKPGTDPNVSPAQAVDSKLEAVRTMVNNTIQSYFKSKVITELADAVEKLPAAVGTFNSTAEAQIRNATQTAIGAAVKEFTMDNGSIKIGKDGIMQTFEEAYSHIRTRLDSDLKQTVDDHIGKDDPAGGQGEPRVELNTDHFDKYNGHVKLEKIKTLQPGGALQGKQGEGHLPEAIGKIRDEGLSELTDIIDDSASPDRKIDNTTFTGPFNKIENELKEFKKLVDDNDKNILDYGDINNRGVKTLLTELEDMLNKPVPGVFENGLADIQKAIEKLKTQTYDPKTTQIDTAVKEIRTQLGVLREWLKNNSKDDVVNALEDLNTAGLGPSAWNGKNVKGQPLSGLGKIQGELGTEIKKLPTETGNIDTAIKEIEKEIRGLLASVGFRLKNVFSTDDVLDQLKELEKHIGRGKQKCNLNLNSVYEAIKDLQEKPFRQQPVEIENAKQQIVNELTALQGELQGTPGSKEDVINALEDLQNSGLSGRELRGTLNTQVTEKFKTLRDHGLEKGATKWNEGNNINGLVKIRNQLEKLKKEAFQNLNTIIENLRKAIRDSAGDVRVLLTHREEVPSFYHVDYFDDGPLEVLDIR</sequence>
<name>A0A2H6K897_9APIC</name>
<protein>
    <submittedName>
        <fullName evidence="1">Extracellular matrix-binding ebh, putative</fullName>
    </submittedName>
</protein>
<proteinExistence type="predicted"/>
<reference evidence="1 2" key="1">
    <citation type="journal article" date="2017" name="BMC Genomics">
        <title>Whole-genome assembly of Babesia ovata and comparative genomics between closely related pathogens.</title>
        <authorList>
            <person name="Yamagishi J."/>
            <person name="Asada M."/>
            <person name="Hakimi H."/>
            <person name="Tanaka T.Q."/>
            <person name="Sugimoto C."/>
            <person name="Kawazu S."/>
        </authorList>
    </citation>
    <scope>NUCLEOTIDE SEQUENCE [LARGE SCALE GENOMIC DNA]</scope>
    <source>
        <strain evidence="1 2">Miyake</strain>
    </source>
</reference>
<organism evidence="1 2">
    <name type="scientific">Babesia ovata</name>
    <dbReference type="NCBI Taxonomy" id="189622"/>
    <lineage>
        <taxon>Eukaryota</taxon>
        <taxon>Sar</taxon>
        <taxon>Alveolata</taxon>
        <taxon>Apicomplexa</taxon>
        <taxon>Aconoidasida</taxon>
        <taxon>Piroplasmida</taxon>
        <taxon>Babesiidae</taxon>
        <taxon>Babesia</taxon>
    </lineage>
</organism>
<dbReference type="EMBL" id="BDSA01000001">
    <property type="protein sequence ID" value="GBE59198.1"/>
    <property type="molecule type" value="Genomic_DNA"/>
</dbReference>
<keyword evidence="2" id="KW-1185">Reference proteome</keyword>
<dbReference type="RefSeq" id="XP_028865441.1">
    <property type="nucleotide sequence ID" value="XM_029009608.1"/>
</dbReference>
<dbReference type="AlphaFoldDB" id="A0A2H6K897"/>
<evidence type="ECO:0000313" key="1">
    <source>
        <dbReference type="EMBL" id="GBE59198.1"/>
    </source>
</evidence>
<comment type="caution">
    <text evidence="1">The sequence shown here is derived from an EMBL/GenBank/DDBJ whole genome shotgun (WGS) entry which is preliminary data.</text>
</comment>
<gene>
    <name evidence="1" type="ORF">BOVATA_006910</name>
</gene>
<evidence type="ECO:0000313" key="2">
    <source>
        <dbReference type="Proteomes" id="UP000236319"/>
    </source>
</evidence>
<dbReference type="Proteomes" id="UP000236319">
    <property type="component" value="Unassembled WGS sequence"/>
</dbReference>
<accession>A0A2H6K897</accession>